<feature type="domain" description="Protein kinase" evidence="3">
    <location>
        <begin position="11"/>
        <end position="102"/>
    </location>
</feature>
<keyword evidence="2" id="KW-0430">Lectin</keyword>
<dbReference type="SUPFAM" id="SSF56112">
    <property type="entry name" value="Protein kinase-like (PK-like)"/>
    <property type="match status" value="1"/>
</dbReference>
<protein>
    <recommendedName>
        <fullName evidence="3">Protein kinase domain-containing protein</fullName>
    </recommendedName>
</protein>
<dbReference type="InterPro" id="IPR000719">
    <property type="entry name" value="Prot_kinase_dom"/>
</dbReference>
<reference evidence="4 5" key="1">
    <citation type="submission" date="2024-02" db="EMBL/GenBank/DDBJ databases">
        <title>High-quality chromosome-scale genome assembly of Pensacola bahiagrass (Paspalum notatum Flugge var. saurae).</title>
        <authorList>
            <person name="Vega J.M."/>
            <person name="Podio M."/>
            <person name="Orjuela J."/>
            <person name="Siena L.A."/>
            <person name="Pessino S.C."/>
            <person name="Combes M.C."/>
            <person name="Mariac C."/>
            <person name="Albertini E."/>
            <person name="Pupilli F."/>
            <person name="Ortiz J.P.A."/>
            <person name="Leblanc O."/>
        </authorList>
    </citation>
    <scope>NUCLEOTIDE SEQUENCE [LARGE SCALE GENOMIC DNA]</scope>
    <source>
        <strain evidence="4">R1</strain>
        <tissue evidence="4">Leaf</tissue>
    </source>
</reference>
<evidence type="ECO:0000313" key="5">
    <source>
        <dbReference type="Proteomes" id="UP001341281"/>
    </source>
</evidence>
<dbReference type="Proteomes" id="UP001341281">
    <property type="component" value="Chromosome 06"/>
</dbReference>
<dbReference type="Pfam" id="PF07714">
    <property type="entry name" value="PK_Tyr_Ser-Thr"/>
    <property type="match status" value="1"/>
</dbReference>
<gene>
    <name evidence="4" type="ORF">U9M48_026971</name>
</gene>
<sequence>MEGALPRHRWLQEAARRRELSFGEVYKGTMMRSPQQLPQLIAVKKLIDSHEYSEQEFTNEVQYIGQIHHRNLVRMIGYCKEGKQHRMLVFEFMPGGSIRNVL</sequence>
<evidence type="ECO:0000256" key="1">
    <source>
        <dbReference type="ARBA" id="ARBA00022729"/>
    </source>
</evidence>
<name>A0AAQ3WZQ3_PASNO</name>
<evidence type="ECO:0000256" key="2">
    <source>
        <dbReference type="ARBA" id="ARBA00022734"/>
    </source>
</evidence>
<dbReference type="Gene3D" id="3.30.200.20">
    <property type="entry name" value="Phosphorylase Kinase, domain 1"/>
    <property type="match status" value="1"/>
</dbReference>
<dbReference type="GO" id="GO:0005524">
    <property type="term" value="F:ATP binding"/>
    <property type="evidence" value="ECO:0007669"/>
    <property type="project" value="InterPro"/>
</dbReference>
<keyword evidence="5" id="KW-1185">Reference proteome</keyword>
<organism evidence="4 5">
    <name type="scientific">Paspalum notatum var. saurae</name>
    <dbReference type="NCBI Taxonomy" id="547442"/>
    <lineage>
        <taxon>Eukaryota</taxon>
        <taxon>Viridiplantae</taxon>
        <taxon>Streptophyta</taxon>
        <taxon>Embryophyta</taxon>
        <taxon>Tracheophyta</taxon>
        <taxon>Spermatophyta</taxon>
        <taxon>Magnoliopsida</taxon>
        <taxon>Liliopsida</taxon>
        <taxon>Poales</taxon>
        <taxon>Poaceae</taxon>
        <taxon>PACMAD clade</taxon>
        <taxon>Panicoideae</taxon>
        <taxon>Andropogonodae</taxon>
        <taxon>Paspaleae</taxon>
        <taxon>Paspalinae</taxon>
        <taxon>Paspalum</taxon>
    </lineage>
</organism>
<accession>A0AAQ3WZQ3</accession>
<evidence type="ECO:0000313" key="4">
    <source>
        <dbReference type="EMBL" id="WVZ79391.1"/>
    </source>
</evidence>
<dbReference type="PROSITE" id="PS50011">
    <property type="entry name" value="PROTEIN_KINASE_DOM"/>
    <property type="match status" value="1"/>
</dbReference>
<dbReference type="AlphaFoldDB" id="A0AAQ3WZQ3"/>
<evidence type="ECO:0000259" key="3">
    <source>
        <dbReference type="PROSITE" id="PS50011"/>
    </source>
</evidence>
<dbReference type="EMBL" id="CP144750">
    <property type="protein sequence ID" value="WVZ79391.1"/>
    <property type="molecule type" value="Genomic_DNA"/>
</dbReference>
<dbReference type="PANTHER" id="PTHR47976">
    <property type="entry name" value="G-TYPE LECTIN S-RECEPTOR-LIKE SERINE/THREONINE-PROTEIN KINASE SD2-5"/>
    <property type="match status" value="1"/>
</dbReference>
<proteinExistence type="predicted"/>
<dbReference type="PANTHER" id="PTHR47976:SF10">
    <property type="entry name" value="RECEPTOR-LIKE SERINE_THREONINE-PROTEIN KINASE"/>
    <property type="match status" value="1"/>
</dbReference>
<dbReference type="InterPro" id="IPR051343">
    <property type="entry name" value="G-type_lectin_kinases/EP1-like"/>
</dbReference>
<keyword evidence="1" id="KW-0732">Signal</keyword>
<dbReference type="GO" id="GO:0004672">
    <property type="term" value="F:protein kinase activity"/>
    <property type="evidence" value="ECO:0007669"/>
    <property type="project" value="InterPro"/>
</dbReference>
<dbReference type="InterPro" id="IPR001245">
    <property type="entry name" value="Ser-Thr/Tyr_kinase_cat_dom"/>
</dbReference>
<dbReference type="InterPro" id="IPR011009">
    <property type="entry name" value="Kinase-like_dom_sf"/>
</dbReference>